<dbReference type="SMART" id="SM00248">
    <property type="entry name" value="ANK"/>
    <property type="match status" value="4"/>
</dbReference>
<keyword evidence="1" id="KW-0677">Repeat</keyword>
<protein>
    <submittedName>
        <fullName evidence="4">Ankyrin repeat protein</fullName>
    </submittedName>
</protein>
<comment type="caution">
    <text evidence="4">The sequence shown here is derived from an EMBL/GenBank/DDBJ whole genome shotgun (WGS) entry which is preliminary data.</text>
</comment>
<dbReference type="EMBL" id="ANOG01000397">
    <property type="protein sequence ID" value="EMI20262.1"/>
    <property type="molecule type" value="Genomic_DNA"/>
</dbReference>
<keyword evidence="5" id="KW-1185">Reference proteome</keyword>
<feature type="repeat" description="ANK" evidence="3">
    <location>
        <begin position="63"/>
        <end position="95"/>
    </location>
</feature>
<dbReference type="AlphaFoldDB" id="M5RXZ6"/>
<evidence type="ECO:0000313" key="5">
    <source>
        <dbReference type="Proteomes" id="UP000011991"/>
    </source>
</evidence>
<evidence type="ECO:0000256" key="1">
    <source>
        <dbReference type="ARBA" id="ARBA00022737"/>
    </source>
</evidence>
<dbReference type="Proteomes" id="UP000011991">
    <property type="component" value="Unassembled WGS sequence"/>
</dbReference>
<name>M5RXZ6_9BACT</name>
<dbReference type="PROSITE" id="PS50297">
    <property type="entry name" value="ANK_REP_REGION"/>
    <property type="match status" value="2"/>
</dbReference>
<evidence type="ECO:0000256" key="2">
    <source>
        <dbReference type="ARBA" id="ARBA00023043"/>
    </source>
</evidence>
<dbReference type="RefSeq" id="WP_008696485.1">
    <property type="nucleotide sequence ID" value="NZ_ANOG01000397.1"/>
</dbReference>
<accession>M5RXZ6</accession>
<dbReference type="InterPro" id="IPR002110">
    <property type="entry name" value="Ankyrin_rpt"/>
</dbReference>
<dbReference type="PRINTS" id="PR01415">
    <property type="entry name" value="ANKYRIN"/>
</dbReference>
<evidence type="ECO:0000256" key="3">
    <source>
        <dbReference type="PROSITE-ProRule" id="PRU00023"/>
    </source>
</evidence>
<reference evidence="4 5" key="1">
    <citation type="journal article" date="2013" name="Mar. Genomics">
        <title>Expression of sulfatases in Rhodopirellula baltica and the diversity of sulfatases in the genus Rhodopirellula.</title>
        <authorList>
            <person name="Wegner C.E."/>
            <person name="Richter-Heitmann T."/>
            <person name="Klindworth A."/>
            <person name="Klockow C."/>
            <person name="Richter M."/>
            <person name="Achstetter T."/>
            <person name="Glockner F.O."/>
            <person name="Harder J."/>
        </authorList>
    </citation>
    <scope>NUCLEOTIDE SEQUENCE [LARGE SCALE GENOMIC DNA]</scope>
    <source>
        <strain evidence="4 5">SM1</strain>
    </source>
</reference>
<sequence>MITWLGLTPIATHYLETTSSINMQDIDTLIELIRASRHEDALAMLNASPVLAKQRTDRSGQLRGATPLHWAAHHNATELCQRLIELGADVNDAAGQWWRTPLSWGADAGSAEAVELLLKHGADVNQDAIVGTTAFHAVAMGGSSQGKRDPQAYKRTAEILIAHGADINRRTEKQRTPLDEAVDNANDSVAEVLRKYGAEISNTSSGN</sequence>
<gene>
    <name evidence="4" type="ORF">RMSM_02811</name>
</gene>
<dbReference type="InterPro" id="IPR036770">
    <property type="entry name" value="Ankyrin_rpt-contain_sf"/>
</dbReference>
<dbReference type="PANTHER" id="PTHR24126">
    <property type="entry name" value="ANKYRIN REPEAT, PH AND SEC7 DOMAIN CONTAINING PROTEIN SECG-RELATED"/>
    <property type="match status" value="1"/>
</dbReference>
<proteinExistence type="predicted"/>
<dbReference type="Pfam" id="PF12796">
    <property type="entry name" value="Ank_2"/>
    <property type="match status" value="1"/>
</dbReference>
<organism evidence="4 5">
    <name type="scientific">Rhodopirellula maiorica SM1</name>
    <dbReference type="NCBI Taxonomy" id="1265738"/>
    <lineage>
        <taxon>Bacteria</taxon>
        <taxon>Pseudomonadati</taxon>
        <taxon>Planctomycetota</taxon>
        <taxon>Planctomycetia</taxon>
        <taxon>Pirellulales</taxon>
        <taxon>Pirellulaceae</taxon>
        <taxon>Novipirellula</taxon>
    </lineage>
</organism>
<dbReference type="SUPFAM" id="SSF48403">
    <property type="entry name" value="Ankyrin repeat"/>
    <property type="match status" value="1"/>
</dbReference>
<dbReference type="Gene3D" id="1.25.40.20">
    <property type="entry name" value="Ankyrin repeat-containing domain"/>
    <property type="match status" value="1"/>
</dbReference>
<evidence type="ECO:0000313" key="4">
    <source>
        <dbReference type="EMBL" id="EMI20262.1"/>
    </source>
</evidence>
<keyword evidence="2 3" id="KW-0040">ANK repeat</keyword>
<dbReference type="PROSITE" id="PS50088">
    <property type="entry name" value="ANK_REPEAT"/>
    <property type="match status" value="3"/>
</dbReference>
<feature type="repeat" description="ANK" evidence="3">
    <location>
        <begin position="173"/>
        <end position="205"/>
    </location>
</feature>
<dbReference type="PATRIC" id="fig|1265738.3.peg.2816"/>
<feature type="repeat" description="ANK" evidence="3">
    <location>
        <begin position="97"/>
        <end position="129"/>
    </location>
</feature>